<protein>
    <recommendedName>
        <fullName evidence="5">NADH dehydrogenase [ubiquinone] 1 alpha subcomplex subunit</fullName>
    </recommendedName>
</protein>
<dbReference type="GO" id="GO:0032981">
    <property type="term" value="P:mitochondrial respiratory chain complex I assembly"/>
    <property type="evidence" value="ECO:0007669"/>
    <property type="project" value="TreeGrafter"/>
</dbReference>
<dbReference type="PANTHER" id="PTHR32470">
    <property type="entry name" value="ADH DEHYDROGENASE [UBIQUINONE] 1 ALPHA SUBCOMPLEX ASSEMBLY FACTOR 2"/>
    <property type="match status" value="1"/>
</dbReference>
<comment type="caution">
    <text evidence="3">The sequence shown here is derived from an EMBL/GenBank/DDBJ whole genome shotgun (WGS) entry which is preliminary data.</text>
</comment>
<proteinExistence type="inferred from homology"/>
<dbReference type="GO" id="GO:0045271">
    <property type="term" value="C:respiratory chain complex I"/>
    <property type="evidence" value="ECO:0007669"/>
    <property type="project" value="InterPro"/>
</dbReference>
<feature type="region of interest" description="Disordered" evidence="2">
    <location>
        <begin position="102"/>
        <end position="161"/>
    </location>
</feature>
<dbReference type="GO" id="GO:0005739">
    <property type="term" value="C:mitochondrion"/>
    <property type="evidence" value="ECO:0007669"/>
    <property type="project" value="TreeGrafter"/>
</dbReference>
<dbReference type="Proteomes" id="UP001143981">
    <property type="component" value="Unassembled WGS sequence"/>
</dbReference>
<evidence type="ECO:0000313" key="3">
    <source>
        <dbReference type="EMBL" id="KAJ1730727.1"/>
    </source>
</evidence>
<dbReference type="AlphaFoldDB" id="A0A9W7YCA2"/>
<evidence type="ECO:0000256" key="2">
    <source>
        <dbReference type="SAM" id="MobiDB-lite"/>
    </source>
</evidence>
<organism evidence="3 4">
    <name type="scientific">Coemansia biformis</name>
    <dbReference type="NCBI Taxonomy" id="1286918"/>
    <lineage>
        <taxon>Eukaryota</taxon>
        <taxon>Fungi</taxon>
        <taxon>Fungi incertae sedis</taxon>
        <taxon>Zoopagomycota</taxon>
        <taxon>Kickxellomycotina</taxon>
        <taxon>Kickxellomycetes</taxon>
        <taxon>Kickxellales</taxon>
        <taxon>Kickxellaceae</taxon>
        <taxon>Coemansia</taxon>
    </lineage>
</organism>
<sequence>MGLVWRLYMQWKALRLPWRRDVLAGADFDGNMYFERFVRGAHRPRRLVVYRERLPLSEYSDTTIPVQWQAWMRHTRAQPPALAELAEDARRRERVAANVEKLARAEASVAGPSESAPALGPREQHQQLFQKAAPGERFQPENWGPAAASGADRKDRARRDR</sequence>
<evidence type="ECO:0000256" key="1">
    <source>
        <dbReference type="ARBA" id="ARBA00007355"/>
    </source>
</evidence>
<feature type="compositionally biased region" description="Basic and acidic residues" evidence="2">
    <location>
        <begin position="151"/>
        <end position="161"/>
    </location>
</feature>
<evidence type="ECO:0000313" key="4">
    <source>
        <dbReference type="Proteomes" id="UP001143981"/>
    </source>
</evidence>
<dbReference type="EMBL" id="JANBOI010000415">
    <property type="protein sequence ID" value="KAJ1730727.1"/>
    <property type="molecule type" value="Genomic_DNA"/>
</dbReference>
<dbReference type="InterPro" id="IPR007763">
    <property type="entry name" value="NDUFA12"/>
</dbReference>
<reference evidence="3" key="1">
    <citation type="submission" date="2022-07" db="EMBL/GenBank/DDBJ databases">
        <title>Phylogenomic reconstructions and comparative analyses of Kickxellomycotina fungi.</title>
        <authorList>
            <person name="Reynolds N.K."/>
            <person name="Stajich J.E."/>
            <person name="Barry K."/>
            <person name="Grigoriev I.V."/>
            <person name="Crous P."/>
            <person name="Smith M.E."/>
        </authorList>
    </citation>
    <scope>NUCLEOTIDE SEQUENCE</scope>
    <source>
        <strain evidence="3">BCRC 34381</strain>
    </source>
</reference>
<dbReference type="OrthoDB" id="10255576at2759"/>
<accession>A0A9W7YCA2</accession>
<dbReference type="Pfam" id="PF05071">
    <property type="entry name" value="NDUFA12"/>
    <property type="match status" value="1"/>
</dbReference>
<dbReference type="InterPro" id="IPR052618">
    <property type="entry name" value="ComplexI_NDUFA12"/>
</dbReference>
<comment type="similarity">
    <text evidence="1">Belongs to the complex I NDUFA12 subunit family.</text>
</comment>
<dbReference type="PANTHER" id="PTHR32470:SF2">
    <property type="entry name" value="NADH DEHYDROGENASE [UBIQUINONE] 1 ALPHA SUBCOMPLEX ASSEMBLY FACTOR 2"/>
    <property type="match status" value="1"/>
</dbReference>
<keyword evidence="4" id="KW-1185">Reference proteome</keyword>
<gene>
    <name evidence="3" type="ORF">LPJ61_002868</name>
</gene>
<name>A0A9W7YCA2_9FUNG</name>
<evidence type="ECO:0008006" key="5">
    <source>
        <dbReference type="Google" id="ProtNLM"/>
    </source>
</evidence>